<proteinExistence type="predicted"/>
<dbReference type="Proteomes" id="UP000242474">
    <property type="component" value="Unassembled WGS sequence"/>
</dbReference>
<evidence type="ECO:0000259" key="3">
    <source>
        <dbReference type="Pfam" id="PF10458"/>
    </source>
</evidence>
<dbReference type="EMBL" id="KZ303549">
    <property type="protein sequence ID" value="PIA13067.1"/>
    <property type="molecule type" value="Genomic_DNA"/>
</dbReference>
<keyword evidence="1" id="KW-0547">Nucleotide-binding</keyword>
<dbReference type="InterPro" id="IPR037118">
    <property type="entry name" value="Val-tRNA_synth_C_sf"/>
</dbReference>
<evidence type="ECO:0000256" key="2">
    <source>
        <dbReference type="ARBA" id="ARBA00022840"/>
    </source>
</evidence>
<dbReference type="GO" id="GO:0004832">
    <property type="term" value="F:valine-tRNA ligase activity"/>
    <property type="evidence" value="ECO:0007669"/>
    <property type="project" value="InterPro"/>
</dbReference>
<dbReference type="InterPro" id="IPR019499">
    <property type="entry name" value="Val-tRNA_synth_tRNA-bd"/>
</dbReference>
<feature type="domain" description="Valyl-tRNA synthetase tRNA-binding arm" evidence="3">
    <location>
        <begin position="52"/>
        <end position="96"/>
    </location>
</feature>
<protein>
    <recommendedName>
        <fullName evidence="3">Valyl-tRNA synthetase tRNA-binding arm domain-containing protein</fullName>
    </recommendedName>
</protein>
<evidence type="ECO:0000313" key="5">
    <source>
        <dbReference type="Proteomes" id="UP000242474"/>
    </source>
</evidence>
<dbReference type="Pfam" id="PF10458">
    <property type="entry name" value="Val_tRNA-synt_C"/>
    <property type="match status" value="1"/>
</dbReference>
<dbReference type="GO" id="GO:0005737">
    <property type="term" value="C:cytoplasm"/>
    <property type="evidence" value="ECO:0007669"/>
    <property type="project" value="InterPro"/>
</dbReference>
<gene>
    <name evidence="4" type="ORF">COEREDRAFT_83745</name>
</gene>
<keyword evidence="5" id="KW-1185">Reference proteome</keyword>
<evidence type="ECO:0000313" key="4">
    <source>
        <dbReference type="EMBL" id="PIA13067.1"/>
    </source>
</evidence>
<accession>A0A2G5B2Y1</accession>
<reference evidence="4 5" key="1">
    <citation type="journal article" date="2015" name="Genome Biol. Evol.">
        <title>Phylogenomic analyses indicate that early fungi evolved digesting cell walls of algal ancestors of land plants.</title>
        <authorList>
            <person name="Chang Y."/>
            <person name="Wang S."/>
            <person name="Sekimoto S."/>
            <person name="Aerts A.L."/>
            <person name="Choi C."/>
            <person name="Clum A."/>
            <person name="LaButti K.M."/>
            <person name="Lindquist E.A."/>
            <person name="Yee Ngan C."/>
            <person name="Ohm R.A."/>
            <person name="Salamov A.A."/>
            <person name="Grigoriev I.V."/>
            <person name="Spatafora J.W."/>
            <person name="Berbee M.L."/>
        </authorList>
    </citation>
    <scope>NUCLEOTIDE SEQUENCE [LARGE SCALE GENOMIC DNA]</scope>
    <source>
        <strain evidence="4 5">NRRL 1564</strain>
    </source>
</reference>
<dbReference type="OrthoDB" id="5567829at2759"/>
<dbReference type="GO" id="GO:0006438">
    <property type="term" value="P:valyl-tRNA aminoacylation"/>
    <property type="evidence" value="ECO:0007669"/>
    <property type="project" value="InterPro"/>
</dbReference>
<organism evidence="4 5">
    <name type="scientific">Coemansia reversa (strain ATCC 12441 / NRRL 1564)</name>
    <dbReference type="NCBI Taxonomy" id="763665"/>
    <lineage>
        <taxon>Eukaryota</taxon>
        <taxon>Fungi</taxon>
        <taxon>Fungi incertae sedis</taxon>
        <taxon>Zoopagomycota</taxon>
        <taxon>Kickxellomycotina</taxon>
        <taxon>Kickxellomycetes</taxon>
        <taxon>Kickxellales</taxon>
        <taxon>Kickxellaceae</taxon>
        <taxon>Coemansia</taxon>
    </lineage>
</organism>
<name>A0A2G5B2Y1_COERN</name>
<dbReference type="Gene3D" id="1.10.287.380">
    <property type="entry name" value="Valyl-tRNA synthetase, C-terminal domain"/>
    <property type="match status" value="1"/>
</dbReference>
<evidence type="ECO:0000256" key="1">
    <source>
        <dbReference type="ARBA" id="ARBA00022741"/>
    </source>
</evidence>
<dbReference type="AlphaFoldDB" id="A0A2G5B2Y1"/>
<keyword evidence="2" id="KW-0067">ATP-binding</keyword>
<dbReference type="GO" id="GO:0005524">
    <property type="term" value="F:ATP binding"/>
    <property type="evidence" value="ECO:0007669"/>
    <property type="project" value="UniProtKB-KW"/>
</dbReference>
<sequence>MSKEPAICICVEEASNSLETGGETAAAVITPHVRVIGRLAEQQQTSNRVTAVVSKLEAELAKVQRTVASDGYRRRAPDAVKEADRRRIGMLEAKIAATRR</sequence>